<comment type="similarity">
    <text evidence="2">Belongs to the bacterial sugar transferase family.</text>
</comment>
<dbReference type="PANTHER" id="PTHR30576">
    <property type="entry name" value="COLANIC BIOSYNTHESIS UDP-GLUCOSE LIPID CARRIER TRANSFERASE"/>
    <property type="match status" value="1"/>
</dbReference>
<evidence type="ECO:0000256" key="9">
    <source>
        <dbReference type="SAM" id="Phobius"/>
    </source>
</evidence>
<reference evidence="11 12" key="1">
    <citation type="journal article" date="2014" name="Antonie Van Leeuwenhoek">
        <title>Hyphomonas beringensis sp. nov. and Hyphomonas chukchiensis sp. nov., isolated from surface seawater of the Bering Sea and Chukchi Sea.</title>
        <authorList>
            <person name="Li C."/>
            <person name="Lai Q."/>
            <person name="Li G."/>
            <person name="Dong C."/>
            <person name="Wang J."/>
            <person name="Liao Y."/>
            <person name="Shao Z."/>
        </authorList>
    </citation>
    <scope>NUCLEOTIDE SEQUENCE [LARGE SCALE GENOMIC DNA]</scope>
    <source>
        <strain evidence="11 12">MHS-2</strain>
    </source>
</reference>
<keyword evidence="7 9" id="KW-0472">Membrane</keyword>
<accession>A0A059FUY3</accession>
<evidence type="ECO:0000256" key="4">
    <source>
        <dbReference type="ARBA" id="ARBA00022679"/>
    </source>
</evidence>
<dbReference type="InterPro" id="IPR003362">
    <property type="entry name" value="Bact_transf"/>
</dbReference>
<evidence type="ECO:0000313" key="12">
    <source>
        <dbReference type="Proteomes" id="UP000025171"/>
    </source>
</evidence>
<dbReference type="EMBL" id="ARYK01000001">
    <property type="protein sequence ID" value="KCZ94490.1"/>
    <property type="molecule type" value="Genomic_DNA"/>
</dbReference>
<dbReference type="OrthoDB" id="9808602at2"/>
<dbReference type="GO" id="GO:0000271">
    <property type="term" value="P:polysaccharide biosynthetic process"/>
    <property type="evidence" value="ECO:0007669"/>
    <property type="project" value="UniProtKB-KW"/>
</dbReference>
<keyword evidence="3" id="KW-1003">Cell membrane</keyword>
<keyword evidence="4 11" id="KW-0808">Transferase</keyword>
<evidence type="ECO:0000256" key="8">
    <source>
        <dbReference type="ARBA" id="ARBA00023169"/>
    </source>
</evidence>
<keyword evidence="8" id="KW-0270">Exopolysaccharide synthesis</keyword>
<evidence type="ECO:0000256" key="3">
    <source>
        <dbReference type="ARBA" id="ARBA00022475"/>
    </source>
</evidence>
<sequence length="231" mass="26156">MGLRLSNESRQAEATAYSAAHAKASLKHDNAQIKRLFDIVVSGTALLFVAPLLLVLAIMIRMQDGGAAFFSQRRYGLNGETFNCFKLRSMVIDSRERLEHLLANDPEALREWEETQKLTNDPRITPLGQFIRKTSIDELPQLYNVLRGDMSLVGPRPIVENEILRYGDSFRHYCAVRPGITGLWQVSGRSDVSYPERVATDIEYVRTRSFWGDNKIVFQTIPAVLLSRGAR</sequence>
<gene>
    <name evidence="11" type="ORF">HJO_03910</name>
</gene>
<evidence type="ECO:0000313" key="11">
    <source>
        <dbReference type="EMBL" id="KCZ94490.1"/>
    </source>
</evidence>
<dbReference type="eggNOG" id="COG2148">
    <property type="taxonomic scope" value="Bacteria"/>
</dbReference>
<evidence type="ECO:0000256" key="2">
    <source>
        <dbReference type="ARBA" id="ARBA00006464"/>
    </source>
</evidence>
<organism evidence="11 12">
    <name type="scientific">Hyphomonas johnsonii MHS-2</name>
    <dbReference type="NCBI Taxonomy" id="1280950"/>
    <lineage>
        <taxon>Bacteria</taxon>
        <taxon>Pseudomonadati</taxon>
        <taxon>Pseudomonadota</taxon>
        <taxon>Alphaproteobacteria</taxon>
        <taxon>Hyphomonadales</taxon>
        <taxon>Hyphomonadaceae</taxon>
        <taxon>Hyphomonas</taxon>
    </lineage>
</organism>
<evidence type="ECO:0000256" key="7">
    <source>
        <dbReference type="ARBA" id="ARBA00023136"/>
    </source>
</evidence>
<evidence type="ECO:0000256" key="5">
    <source>
        <dbReference type="ARBA" id="ARBA00022692"/>
    </source>
</evidence>
<dbReference type="PANTHER" id="PTHR30576:SF4">
    <property type="entry name" value="UNDECAPRENYL-PHOSPHATE GALACTOSE PHOSPHOTRANSFERASE"/>
    <property type="match status" value="1"/>
</dbReference>
<keyword evidence="12" id="KW-1185">Reference proteome</keyword>
<comment type="subcellular location">
    <subcellularLocation>
        <location evidence="1">Cell membrane</location>
    </subcellularLocation>
</comment>
<keyword evidence="6 9" id="KW-1133">Transmembrane helix</keyword>
<keyword evidence="5 9" id="KW-0812">Transmembrane</keyword>
<dbReference type="AlphaFoldDB" id="A0A059FUY3"/>
<feature type="domain" description="Bacterial sugar transferase" evidence="10">
    <location>
        <begin position="34"/>
        <end position="225"/>
    </location>
</feature>
<proteinExistence type="inferred from homology"/>
<name>A0A059FUY3_9PROT</name>
<dbReference type="GO" id="GO:0005886">
    <property type="term" value="C:plasma membrane"/>
    <property type="evidence" value="ECO:0007669"/>
    <property type="project" value="UniProtKB-SubCell"/>
</dbReference>
<evidence type="ECO:0000256" key="6">
    <source>
        <dbReference type="ARBA" id="ARBA00022989"/>
    </source>
</evidence>
<protein>
    <submittedName>
        <fullName evidence="11">Sugar transferase</fullName>
    </submittedName>
</protein>
<dbReference type="Proteomes" id="UP000025171">
    <property type="component" value="Unassembled WGS sequence"/>
</dbReference>
<evidence type="ECO:0000256" key="1">
    <source>
        <dbReference type="ARBA" id="ARBA00004236"/>
    </source>
</evidence>
<dbReference type="GO" id="GO:0016780">
    <property type="term" value="F:phosphotransferase activity, for other substituted phosphate groups"/>
    <property type="evidence" value="ECO:0007669"/>
    <property type="project" value="TreeGrafter"/>
</dbReference>
<evidence type="ECO:0000259" key="10">
    <source>
        <dbReference type="Pfam" id="PF02397"/>
    </source>
</evidence>
<dbReference type="PATRIC" id="fig|1280950.3.peg.796"/>
<dbReference type="Pfam" id="PF02397">
    <property type="entry name" value="Bac_transf"/>
    <property type="match status" value="1"/>
</dbReference>
<dbReference type="RefSeq" id="WP_084141435.1">
    <property type="nucleotide sequence ID" value="NZ_ARYK01000001.1"/>
</dbReference>
<comment type="caution">
    <text evidence="11">The sequence shown here is derived from an EMBL/GenBank/DDBJ whole genome shotgun (WGS) entry which is preliminary data.</text>
</comment>
<dbReference type="STRING" id="1280950.HJO_03910"/>
<feature type="transmembrane region" description="Helical" evidence="9">
    <location>
        <begin position="36"/>
        <end position="60"/>
    </location>
</feature>